<feature type="transmembrane region" description="Helical" evidence="1">
    <location>
        <begin position="2864"/>
        <end position="2884"/>
    </location>
</feature>
<name>A0A8S1MYF7_PARPR</name>
<keyword evidence="1" id="KW-1133">Transmembrane helix</keyword>
<keyword evidence="2" id="KW-0732">Signal</keyword>
<dbReference type="InterPro" id="IPR006212">
    <property type="entry name" value="Furin_repeat"/>
</dbReference>
<proteinExistence type="predicted"/>
<feature type="transmembrane region" description="Helical" evidence="1">
    <location>
        <begin position="2597"/>
        <end position="2614"/>
    </location>
</feature>
<protein>
    <recommendedName>
        <fullName evidence="5">Transmembrane protein</fullName>
    </recommendedName>
</protein>
<keyword evidence="1" id="KW-0472">Membrane</keyword>
<dbReference type="Proteomes" id="UP000688137">
    <property type="component" value="Unassembled WGS sequence"/>
</dbReference>
<feature type="chain" id="PRO_5035807630" description="Transmembrane protein" evidence="2">
    <location>
        <begin position="24"/>
        <end position="3124"/>
    </location>
</feature>
<feature type="transmembrane region" description="Helical" evidence="1">
    <location>
        <begin position="2904"/>
        <end position="2922"/>
    </location>
</feature>
<keyword evidence="1" id="KW-0812">Transmembrane</keyword>
<evidence type="ECO:0000313" key="4">
    <source>
        <dbReference type="Proteomes" id="UP000688137"/>
    </source>
</evidence>
<organism evidence="3 4">
    <name type="scientific">Paramecium primaurelia</name>
    <dbReference type="NCBI Taxonomy" id="5886"/>
    <lineage>
        <taxon>Eukaryota</taxon>
        <taxon>Sar</taxon>
        <taxon>Alveolata</taxon>
        <taxon>Ciliophora</taxon>
        <taxon>Intramacronucleata</taxon>
        <taxon>Oligohymenophorea</taxon>
        <taxon>Peniculida</taxon>
        <taxon>Parameciidae</taxon>
        <taxon>Paramecium</taxon>
    </lineage>
</organism>
<feature type="transmembrane region" description="Helical" evidence="1">
    <location>
        <begin position="2709"/>
        <end position="2730"/>
    </location>
</feature>
<gene>
    <name evidence="3" type="ORF">PPRIM_AZ9-3.1.T0670274</name>
</gene>
<dbReference type="CDD" id="cd00064">
    <property type="entry name" value="FU"/>
    <property type="match status" value="2"/>
</dbReference>
<dbReference type="PANTHER" id="PTHR11319">
    <property type="entry name" value="G PROTEIN-COUPLED RECEPTOR-RELATED"/>
    <property type="match status" value="1"/>
</dbReference>
<dbReference type="SMART" id="SM00261">
    <property type="entry name" value="FU"/>
    <property type="match status" value="3"/>
</dbReference>
<evidence type="ECO:0000256" key="2">
    <source>
        <dbReference type="SAM" id="SignalP"/>
    </source>
</evidence>
<evidence type="ECO:0000313" key="3">
    <source>
        <dbReference type="EMBL" id="CAD8082476.1"/>
    </source>
</evidence>
<feature type="transmembrane region" description="Helical" evidence="1">
    <location>
        <begin position="2742"/>
        <end position="2766"/>
    </location>
</feature>
<dbReference type="OMA" id="ISCEADS"/>
<comment type="caution">
    <text evidence="3">The sequence shown here is derived from an EMBL/GenBank/DDBJ whole genome shotgun (WGS) entry which is preliminary data.</text>
</comment>
<feature type="signal peptide" evidence="2">
    <location>
        <begin position="1"/>
        <end position="23"/>
    </location>
</feature>
<keyword evidence="4" id="KW-1185">Reference proteome</keyword>
<evidence type="ECO:0008006" key="5">
    <source>
        <dbReference type="Google" id="ProtNLM"/>
    </source>
</evidence>
<accession>A0A8S1MYF7</accession>
<dbReference type="PANTHER" id="PTHR11319:SF35">
    <property type="entry name" value="OUTER MEMBRANE PROTEIN PMPC-RELATED"/>
    <property type="match status" value="1"/>
</dbReference>
<dbReference type="EMBL" id="CAJJDM010000070">
    <property type="protein sequence ID" value="CAD8082476.1"/>
    <property type="molecule type" value="Genomic_DNA"/>
</dbReference>
<feature type="transmembrane region" description="Helical" evidence="1">
    <location>
        <begin position="2793"/>
        <end position="2818"/>
    </location>
</feature>
<feature type="transmembrane region" description="Helical" evidence="1">
    <location>
        <begin position="2934"/>
        <end position="2955"/>
    </location>
</feature>
<sequence length="3124" mass="362297">MKTIDKLLVLISCIVILVTKCQCCPYSGYEQALIPVDSPIDFNYFDSFVTLDVGDSFGFGFWSLCIPQQPFQNIPSVDQEYSLTDPEFGQLLFLVQGSSSNSVIGYMRIDYNTLLVYNTIMILGSNMQVLQFEYQTFNYEGRWILNFITFNFSEKKIIVEMSDHISQIGTMNIGQEYIQIFQGGSGNINGLNLNIFKGRLSKMFVSKIEYVGQDLFSYMNDNCQIPPQMQEEQITYFVKGLKIFEGDTSLQYTINQFGSKFCLSGWVKYDASRVIQLSIYPLIRISLFKNYFDRQSIGDEIFLMQVWFYKLIPRFTQVVVYQDHHLIPIMGLVDFNILTISTDLLFDIYSELYFQGLQQWHFVKYEYGSTIPGRKSLLQMQFFNDLNLQEISRDLSVPTNSPYYVYLGADEFVNELLQASLYDFKFEYNYVDDKQLLFNACHYSCLTCDGPLENNCISCEADSNRYFLNEQKRCQCLHGYIDVPDEKVCQSFEYHYSSVQKQEGLPLGISSCQFGYFVYPNERGSNDCIKCPQSNFQNILCVDCIYYPLTWYLKPICKFDLISEKITDNDAFKYKQRDLYDYDFYLIDQNRELSLYPGYLDFCELELEPINCFQAKYQHLGQNINVKCKPNYYQSNRDCILTNINCLLASLDGNCLQVKDGMYLHDGQYYQCPSNCLTCSYNYESNTLQCQSCIDHYALDNGSCLPCGNFCSFCQKHYDKTIDKYYLKCYKCLDDSKYFLSFDGISCLENTIKHCAYAFQALYYNYQINTLDLYFTPRDDWENIITTCGRCDYGYGVILDSYICLSMREVTCYFSYVEYICDTVIDQDIYNYLIWELYYVTPSGEKISMLFDENDNVLCSSLQYCLINQDYYQDESAKIIQFSGQCPGYIENCATCLREKVQWWALVHICLECKSGYYAERISGKCYQCPLELNCYNCAQQQKLSKDYWKINIRAFYQMLINFDNNHPFKLYSQSENQDDYEIICTMCIKGYELVDQKCIKACPDSCLECQFIDGENKCIRCELEQKGRKLSLSNNQCIACPQNCALCRIRSQDEIQQINPLFNNDIYYTNTYQCLKSFEDQDYYYDQELGSFISCINGNKCEQQIIIPINLYCSQQDYITVLDSMLSPYQKTQFKQQNILLDDLISGNSFKEFENDDFYISANLMLIKTIIINIVSVKPQICRIQGNAIIQQVFSANIFSTINVELNIQLNQNTIIEFERQITFQNFNQITIKGGHFQPLFNNKLKSIIFQSRMPQTIILDTIQYQQLTQQNDQSRFLFYDVKKLNLINFKIFNLMQNTINQFLYIADTTYIKSIKLQSFEILNSILLNQVTLFFNLNKNDIIEIVDFLVNAKFSNSTLIDTNYSKQYGYLTAHNLKLQVEVLNCLTFLNLYLLKEVSLQGIQFTNSLIQNSTLIILNNNNQIQNLIIKDCIFKEFSYGVINSDQLQLNNLQIELSNIIIEQNEYHQTTKLFSFNKYNNENSKIQINTILISKNYVSFITKDFKLNTYNSCFIYISFDDIKISELDIIRGIGLIDISIVEAKSLIITSSRITQSDNYKFLGLHQYLDCQLQQVMGEYYLQSLFVTSVLNFEIIDMQIKFAQSYNSPIIYYKSSEQVKQQQFERIHFSNLIIESNLLLLSNSTYQTAIIFIDSVQQTTLELSNITFVGNILHEYVQNNLQISSLLLNLNCILGSITITNSNFLNNTVYNGTDTIIYIKSRQIVFLNCSFYQNSYFNYQLIQPYLLWGFLQSEKVYYEQINQLFQVKSTSGVAQLLVENLEISFCNFEQSIGSSGGAMQIKAQKNSIISISQTSFKNISTTFSKDQGFGGAIYLDSTSAQSLEVTLNELSIENITSKEYGGFIYILSDSPKVTLTFQDLNIQNVFSKLGSILYVIFSSTTQIQQIVKLNSLFVQNTQEGFTRYLNKYTQLSKSEEIAIINNRALFYINQASNVILQNIEIDNIILESALQINNALIVSIQNLKISNSIISNVLLKLHPNQYLLNTIQINGLIISNITVTLQLKSYSCQQQIVKDYTVFFKCISNAQNTKAPLNLFSDYINQDFTYGDCIQSQILKQNEQQSNLIIENTQSGLLLFQELTDLSQFKLDNILFTQINCIYCRNGLIFQSYLKVQNLLMKQYISKLKVTNSSCGFNGCIQITKENVNSRRFLSNSEIQLQSMKFEIYIENYVCQFNRAQNGTCLFAENVKILIENSIFQYNNASEKGGALIIKMNQDVLIKNSLIQHNSAQIGGGIYLVNQQDMDYFKLGTFLENNKADYFGNDRVSIPQKLTVTLTDENSLFSTITIEETQDLLIQQVILQSSKILQTQYLFLPSGQKISSYQEFSKENKSYSPFSYKFRVIALSKDNSVMKNLKNSFCEIDSRILNTSESLQEDIFSNNLTNLNKITFNDQTQDYNLDDLIVYFDNALPSEIVLQLQFRCNSIVIPIYNEQYPFNLINTHSNYKLRVNIKTLSCQYGEIKNNTDFSCVPCNSDQGLFSLNINSEKCELKDDISTISVQSALLNLKFGFWRPYFQSNIVSYCLNLEENCLGGWEEGDNSCFLGHIGALCEQCDLYDTRGDGQYSVSQKYSCGSCLEKEKNAIIITFVSIWTLVSILVSVQSTLKAIEEVVRIISIMMLGLAVTQNTNQSAILIKMLTNYLQIISSISTFQLKLPSGLQSTINAVGSPIQTMTYSLDCFLSHVFTFEIQYGRMIWQIIMPFLYITFFLFCYLLAVKFKHITFNRSVITTTLIYMYIYLQPSLIGGFVQLISYREISGYKWVQSNVSQRFDTPYHEKWMLELCLPMLLILAILIPIYFFYGLYSNSNLLDDKKVRLQWGYLYNEYTKRAYFWEVIKILQKELMIIFLTYYDDSVIIKATIISLIIGVYLELSLKYKPYNLNNLNKLDYYSTNVCLASIALAIGIYVSEQSNSQEIQIPYAIVISILNLHITYTLISKILAEYLKEKSSNLDEKMDKLRNKIRNIFPFLNHIPYMRKILADRSEQRNRVAKLFSKLKQFLIPQAKEIIAFKNYQWQIAMERHMEQNIDTIPLSLRSPAQAKERQQFIRKSVRESSLHQSRNTITAFVLEKMKQKRVDQMAEIFEIKKQKSSRVTPIAQSEKYIKDNEEED</sequence>
<evidence type="ECO:0000256" key="1">
    <source>
        <dbReference type="SAM" id="Phobius"/>
    </source>
</evidence>
<reference evidence="3" key="1">
    <citation type="submission" date="2021-01" db="EMBL/GenBank/DDBJ databases">
        <authorList>
            <consortium name="Genoscope - CEA"/>
            <person name="William W."/>
        </authorList>
    </citation>
    <scope>NUCLEOTIDE SEQUENCE</scope>
</reference>